<feature type="domain" description="Uroporphyrinogen decarboxylase (URO-D)" evidence="1">
    <location>
        <begin position="210"/>
        <end position="348"/>
    </location>
</feature>
<dbReference type="GO" id="GO:0006779">
    <property type="term" value="P:porphyrin-containing compound biosynthetic process"/>
    <property type="evidence" value="ECO:0007669"/>
    <property type="project" value="InterPro"/>
</dbReference>
<evidence type="ECO:0000313" key="3">
    <source>
        <dbReference type="Proteomes" id="UP000324575"/>
    </source>
</evidence>
<dbReference type="AlphaFoldDB" id="A0A5M8NVB0"/>
<evidence type="ECO:0000313" key="2">
    <source>
        <dbReference type="EMBL" id="KAA6300802.1"/>
    </source>
</evidence>
<dbReference type="InterPro" id="IPR052024">
    <property type="entry name" value="Methanogen_methyltrans"/>
</dbReference>
<dbReference type="Pfam" id="PF01208">
    <property type="entry name" value="URO-D"/>
    <property type="match status" value="1"/>
</dbReference>
<sequence length="377" mass="42734">MNSRERVLGALNRTGYDRIPVKHEGTPEINRMIMDHYGLTNMEQLLRVVGDDFRYVEPVYTGPELRKFDDDSIEGYWGEHYRYACFEGGKYLESCYLPFANVFSVDDLDRSLFPTADRFDYSTIKEQCVKIAKNGYAVCFGTAGDMDFINSIARARGTEQVLIDLITEDPVYLEIMEARFRFYYEMHERVLQAAEGMIDFTHIGEDLGTQVSQIIPDETFERLFAPKFGKYFDMVHSYGVHTMMHICGCSRAFLPRLIELGLDVYDVVQPTTPEMDIAVLQKDFGDNLTFCGSVCVQTTLAFGTPDDVAKEVERRKKLFPKGGLFLGPTHAIQVGSPVENVIALYKTAGSLNEVIDESITSIREGKASTDINMSKLF</sequence>
<gene>
    <name evidence="2" type="ORF">EZS26_003047</name>
</gene>
<dbReference type="SUPFAM" id="SSF51726">
    <property type="entry name" value="UROD/MetE-like"/>
    <property type="match status" value="1"/>
</dbReference>
<proteinExistence type="predicted"/>
<name>A0A5M8NVB0_9BACT</name>
<dbReference type="InterPro" id="IPR000257">
    <property type="entry name" value="Uroporphyrinogen_deCOase"/>
</dbReference>
<dbReference type="EMBL" id="SNRX01000047">
    <property type="protein sequence ID" value="KAA6300802.1"/>
    <property type="molecule type" value="Genomic_DNA"/>
</dbReference>
<protein>
    <recommendedName>
        <fullName evidence="1">Uroporphyrinogen decarboxylase (URO-D) domain-containing protein</fullName>
    </recommendedName>
</protein>
<dbReference type="InterPro" id="IPR038071">
    <property type="entry name" value="UROD/MetE-like_sf"/>
</dbReference>
<organism evidence="2 3">
    <name type="scientific">Candidatus Ordinivivax streblomastigis</name>
    <dbReference type="NCBI Taxonomy" id="2540710"/>
    <lineage>
        <taxon>Bacteria</taxon>
        <taxon>Pseudomonadati</taxon>
        <taxon>Bacteroidota</taxon>
        <taxon>Bacteroidia</taxon>
        <taxon>Bacteroidales</taxon>
        <taxon>Candidatus Ordinivivax</taxon>
    </lineage>
</organism>
<evidence type="ECO:0000259" key="1">
    <source>
        <dbReference type="Pfam" id="PF01208"/>
    </source>
</evidence>
<dbReference type="Proteomes" id="UP000324575">
    <property type="component" value="Unassembled WGS sequence"/>
</dbReference>
<dbReference type="GO" id="GO:0004853">
    <property type="term" value="F:uroporphyrinogen decarboxylase activity"/>
    <property type="evidence" value="ECO:0007669"/>
    <property type="project" value="InterPro"/>
</dbReference>
<dbReference type="Gene3D" id="3.20.20.210">
    <property type="match status" value="1"/>
</dbReference>
<accession>A0A5M8NVB0</accession>
<reference evidence="2 3" key="1">
    <citation type="submission" date="2019-03" db="EMBL/GenBank/DDBJ databases">
        <title>Single cell metagenomics reveals metabolic interactions within the superorganism composed of flagellate Streblomastix strix and complex community of Bacteroidetes bacteria on its surface.</title>
        <authorList>
            <person name="Treitli S.C."/>
            <person name="Kolisko M."/>
            <person name="Husnik F."/>
            <person name="Keeling P."/>
            <person name="Hampl V."/>
        </authorList>
    </citation>
    <scope>NUCLEOTIDE SEQUENCE [LARGE SCALE GENOMIC DNA]</scope>
    <source>
        <strain evidence="2">St1</strain>
    </source>
</reference>
<dbReference type="PANTHER" id="PTHR47099">
    <property type="entry name" value="METHYLCOBAMIDE:COM METHYLTRANSFERASE MTBA"/>
    <property type="match status" value="1"/>
</dbReference>
<comment type="caution">
    <text evidence="2">The sequence shown here is derived from an EMBL/GenBank/DDBJ whole genome shotgun (WGS) entry which is preliminary data.</text>
</comment>
<dbReference type="PANTHER" id="PTHR47099:SF1">
    <property type="entry name" value="METHYLCOBAMIDE:COM METHYLTRANSFERASE MTBA"/>
    <property type="match status" value="1"/>
</dbReference>